<sequence length="92" mass="10138">MSEQDVTGQIIQRIEQKIESSSGSSSEDAAAITPDTLLREVWLRLESIQVVEFVVELETSYELELPDELLGQIDRSSLKVSDLAAMITGEAV</sequence>
<evidence type="ECO:0000313" key="3">
    <source>
        <dbReference type="Proteomes" id="UP001248709"/>
    </source>
</evidence>
<dbReference type="PROSITE" id="PS50075">
    <property type="entry name" value="CARRIER"/>
    <property type="match status" value="1"/>
</dbReference>
<accession>A0ABU3H6D1</accession>
<proteinExistence type="predicted"/>
<organism evidence="2 3">
    <name type="scientific">Paenibacillus forsythiae</name>
    <dbReference type="NCBI Taxonomy" id="365616"/>
    <lineage>
        <taxon>Bacteria</taxon>
        <taxon>Bacillati</taxon>
        <taxon>Bacillota</taxon>
        <taxon>Bacilli</taxon>
        <taxon>Bacillales</taxon>
        <taxon>Paenibacillaceae</taxon>
        <taxon>Paenibacillus</taxon>
    </lineage>
</organism>
<feature type="domain" description="Carrier" evidence="1">
    <location>
        <begin position="5"/>
        <end position="91"/>
    </location>
</feature>
<comment type="caution">
    <text evidence="2">The sequence shown here is derived from an EMBL/GenBank/DDBJ whole genome shotgun (WGS) entry which is preliminary data.</text>
</comment>
<dbReference type="InterPro" id="IPR009081">
    <property type="entry name" value="PP-bd_ACP"/>
</dbReference>
<dbReference type="Proteomes" id="UP001248709">
    <property type="component" value="Unassembled WGS sequence"/>
</dbReference>
<gene>
    <name evidence="2" type="ORF">J2Z22_001802</name>
</gene>
<evidence type="ECO:0000259" key="1">
    <source>
        <dbReference type="PROSITE" id="PS50075"/>
    </source>
</evidence>
<dbReference type="Gene3D" id="1.10.1200.10">
    <property type="entry name" value="ACP-like"/>
    <property type="match status" value="1"/>
</dbReference>
<reference evidence="2 3" key="1">
    <citation type="submission" date="2023-07" db="EMBL/GenBank/DDBJ databases">
        <title>Genomic Encyclopedia of Type Strains, Phase IV (KMG-IV): sequencing the most valuable type-strain genomes for metagenomic binning, comparative biology and taxonomic classification.</title>
        <authorList>
            <person name="Goeker M."/>
        </authorList>
    </citation>
    <scope>NUCLEOTIDE SEQUENCE [LARGE SCALE GENOMIC DNA]</scope>
    <source>
        <strain evidence="2 3">T98</strain>
    </source>
</reference>
<keyword evidence="3" id="KW-1185">Reference proteome</keyword>
<name>A0ABU3H6D1_9BACL</name>
<dbReference type="SUPFAM" id="SSF47336">
    <property type="entry name" value="ACP-like"/>
    <property type="match status" value="1"/>
</dbReference>
<dbReference type="RefSeq" id="WP_025702437.1">
    <property type="nucleotide sequence ID" value="NZ_JAUSUY010000006.1"/>
</dbReference>
<dbReference type="EMBL" id="JAUSUY010000006">
    <property type="protein sequence ID" value="MDT3426276.1"/>
    <property type="molecule type" value="Genomic_DNA"/>
</dbReference>
<protein>
    <submittedName>
        <fullName evidence="2">Acyl carrier protein</fullName>
    </submittedName>
</protein>
<dbReference type="InterPro" id="IPR036736">
    <property type="entry name" value="ACP-like_sf"/>
</dbReference>
<evidence type="ECO:0000313" key="2">
    <source>
        <dbReference type="EMBL" id="MDT3426276.1"/>
    </source>
</evidence>